<evidence type="ECO:0000313" key="4">
    <source>
        <dbReference type="Proteomes" id="UP000191056"/>
    </source>
</evidence>
<organism evidence="3 4">
    <name type="scientific">Clostridium chromiireducens</name>
    <dbReference type="NCBI Taxonomy" id="225345"/>
    <lineage>
        <taxon>Bacteria</taxon>
        <taxon>Bacillati</taxon>
        <taxon>Bacillota</taxon>
        <taxon>Clostridia</taxon>
        <taxon>Eubacteriales</taxon>
        <taxon>Clostridiaceae</taxon>
        <taxon>Clostridium</taxon>
    </lineage>
</organism>
<dbReference type="STRING" id="225345.CLCHR_43130"/>
<dbReference type="RefSeq" id="WP_242966174.1">
    <property type="nucleotide sequence ID" value="NZ_JBLZIA010000007.1"/>
</dbReference>
<proteinExistence type="predicted"/>
<gene>
    <name evidence="3" type="ORF">CLCHR_43130</name>
</gene>
<dbReference type="EMBL" id="MZGT01000089">
    <property type="protein sequence ID" value="OPJ57657.1"/>
    <property type="molecule type" value="Genomic_DNA"/>
</dbReference>
<comment type="caution">
    <text evidence="3">The sequence shown here is derived from an EMBL/GenBank/DDBJ whole genome shotgun (WGS) entry which is preliminary data.</text>
</comment>
<feature type="chain" id="PRO_5039574033" description="SsuA/THI5-like domain-containing protein" evidence="1">
    <location>
        <begin position="23"/>
        <end position="82"/>
    </location>
</feature>
<sequence length="82" mass="8949">MKNKLKVLTALLISGVTAISMFGCNSNSSSSSSKTEETNKVTTVRLNEVTRSVFYAPMYVAMKQGFFKENGIEIDLQTGHAP</sequence>
<dbReference type="InterPro" id="IPR015168">
    <property type="entry name" value="SsuA/THI5"/>
</dbReference>
<evidence type="ECO:0000259" key="2">
    <source>
        <dbReference type="Pfam" id="PF09084"/>
    </source>
</evidence>
<protein>
    <recommendedName>
        <fullName evidence="2">SsuA/THI5-like domain-containing protein</fullName>
    </recommendedName>
</protein>
<name>A0A1V4IDQ0_9CLOT</name>
<accession>A0A1V4IDQ0</accession>
<reference evidence="3 4" key="1">
    <citation type="submission" date="2017-03" db="EMBL/GenBank/DDBJ databases">
        <title>Genome sequence of Clostridium chromiireducens DSM 23318.</title>
        <authorList>
            <person name="Poehlein A."/>
            <person name="Daniel R."/>
        </authorList>
    </citation>
    <scope>NUCLEOTIDE SEQUENCE [LARGE SCALE GENOMIC DNA]</scope>
    <source>
        <strain evidence="3 4">DSM 23318</strain>
    </source>
</reference>
<evidence type="ECO:0000313" key="3">
    <source>
        <dbReference type="EMBL" id="OPJ57657.1"/>
    </source>
</evidence>
<dbReference type="Proteomes" id="UP000191056">
    <property type="component" value="Unassembled WGS sequence"/>
</dbReference>
<dbReference type="PROSITE" id="PS51257">
    <property type="entry name" value="PROKAR_LIPOPROTEIN"/>
    <property type="match status" value="1"/>
</dbReference>
<dbReference type="Gene3D" id="3.40.190.10">
    <property type="entry name" value="Periplasmic binding protein-like II"/>
    <property type="match status" value="1"/>
</dbReference>
<feature type="domain" description="SsuA/THI5-like" evidence="2">
    <location>
        <begin position="56"/>
        <end position="79"/>
    </location>
</feature>
<dbReference type="Pfam" id="PF09084">
    <property type="entry name" value="NMT1"/>
    <property type="match status" value="1"/>
</dbReference>
<feature type="signal peptide" evidence="1">
    <location>
        <begin position="1"/>
        <end position="22"/>
    </location>
</feature>
<keyword evidence="1" id="KW-0732">Signal</keyword>
<keyword evidence="4" id="KW-1185">Reference proteome</keyword>
<evidence type="ECO:0000256" key="1">
    <source>
        <dbReference type="SAM" id="SignalP"/>
    </source>
</evidence>
<dbReference type="AlphaFoldDB" id="A0A1V4IDQ0"/>